<name>A0ABQ5UWT1_9HYPH</name>
<proteinExistence type="predicted"/>
<gene>
    <name evidence="1" type="ORF">GCM10007879_32620</name>
</gene>
<keyword evidence="2" id="KW-1185">Reference proteome</keyword>
<dbReference type="PANTHER" id="PTHR30528">
    <property type="entry name" value="CYTOPLASMIC PROTEIN"/>
    <property type="match status" value="1"/>
</dbReference>
<sequence length="322" mass="37871">MIDKHLGRSGDLFEHFTHDASMIPSDFFPMWRRQFNSMGERVARHWYHEKMQGSDEQQLIIDRIRREGPLSTEAFDTKIEGEKRMWARPPHKQTLDYLWYAGVLTTSHREKFRKYYDLIENVIPSETLAIELGEQAQIDWLCQAAIERLGIASLSEIRKFWEAVSPRETKAWADNADLTTVEVQSRDGSWVEAFAEADIENKLELMTKPTSRLRIINPFDPLIRDRNRLKRSFGFDYTIEIFVPAAKRQWGYYVYPLLQNDRFVGRIELKADRKKSCLNVISFWKEPKVKWGDARFAALERELVQFAKFGGVETVSWHCDSI</sequence>
<evidence type="ECO:0008006" key="3">
    <source>
        <dbReference type="Google" id="ProtNLM"/>
    </source>
</evidence>
<evidence type="ECO:0000313" key="1">
    <source>
        <dbReference type="EMBL" id="GLQ19013.1"/>
    </source>
</evidence>
<dbReference type="EMBL" id="BSNI01000002">
    <property type="protein sequence ID" value="GLQ19013.1"/>
    <property type="molecule type" value="Genomic_DNA"/>
</dbReference>
<dbReference type="PANTHER" id="PTHR30528:SF0">
    <property type="entry name" value="CYTOPLASMIC PROTEIN"/>
    <property type="match status" value="1"/>
</dbReference>
<reference evidence="1" key="2">
    <citation type="submission" date="2023-01" db="EMBL/GenBank/DDBJ databases">
        <title>Draft genome sequence of Maritalea porphyrae strain NBRC 107169.</title>
        <authorList>
            <person name="Sun Q."/>
            <person name="Mori K."/>
        </authorList>
    </citation>
    <scope>NUCLEOTIDE SEQUENCE</scope>
    <source>
        <strain evidence="1">NBRC 107169</strain>
    </source>
</reference>
<reference evidence="1" key="1">
    <citation type="journal article" date="2014" name="Int. J. Syst. Evol. Microbiol.">
        <title>Complete genome of a new Firmicutes species belonging to the dominant human colonic microbiota ('Ruminococcus bicirculans') reveals two chromosomes and a selective capacity to utilize plant glucans.</title>
        <authorList>
            <consortium name="NISC Comparative Sequencing Program"/>
            <person name="Wegmann U."/>
            <person name="Louis P."/>
            <person name="Goesmann A."/>
            <person name="Henrissat B."/>
            <person name="Duncan S.H."/>
            <person name="Flint H.J."/>
        </authorList>
    </citation>
    <scope>NUCLEOTIDE SEQUENCE</scope>
    <source>
        <strain evidence="1">NBRC 107169</strain>
    </source>
</reference>
<dbReference type="InterPro" id="IPR009351">
    <property type="entry name" value="AlkZ-like"/>
</dbReference>
<accession>A0ABQ5UWT1</accession>
<dbReference type="Pfam" id="PF06224">
    <property type="entry name" value="AlkZ-like"/>
    <property type="match status" value="1"/>
</dbReference>
<comment type="caution">
    <text evidence="1">The sequence shown here is derived from an EMBL/GenBank/DDBJ whole genome shotgun (WGS) entry which is preliminary data.</text>
</comment>
<organism evidence="1 2">
    <name type="scientific">Maritalea porphyrae</name>
    <dbReference type="NCBI Taxonomy" id="880732"/>
    <lineage>
        <taxon>Bacteria</taxon>
        <taxon>Pseudomonadati</taxon>
        <taxon>Pseudomonadota</taxon>
        <taxon>Alphaproteobacteria</taxon>
        <taxon>Hyphomicrobiales</taxon>
        <taxon>Devosiaceae</taxon>
        <taxon>Maritalea</taxon>
    </lineage>
</organism>
<evidence type="ECO:0000313" key="2">
    <source>
        <dbReference type="Proteomes" id="UP001161405"/>
    </source>
</evidence>
<protein>
    <recommendedName>
        <fullName evidence="3">Winged helix-turn-helix domain-containing protein</fullName>
    </recommendedName>
</protein>
<dbReference type="Proteomes" id="UP001161405">
    <property type="component" value="Unassembled WGS sequence"/>
</dbReference>